<dbReference type="Gene3D" id="3.40.50.620">
    <property type="entry name" value="HUPs"/>
    <property type="match status" value="2"/>
</dbReference>
<comment type="caution">
    <text evidence="6">The sequence shown here is derived from an EMBL/GenBank/DDBJ whole genome shotgun (WGS) entry which is preliminary data.</text>
</comment>
<evidence type="ECO:0000256" key="2">
    <source>
        <dbReference type="ARBA" id="ARBA00022888"/>
    </source>
</evidence>
<dbReference type="PANTHER" id="PTHR45937:SF1">
    <property type="entry name" value="ASPARAGINE SYNTHETASE DOMAIN-CONTAINING PROTEIN 1"/>
    <property type="match status" value="1"/>
</dbReference>
<keyword evidence="2" id="KW-0061">Asparagine biosynthesis</keyword>
<dbReference type="eggNOG" id="KOG0573">
    <property type="taxonomic scope" value="Eukaryota"/>
</dbReference>
<dbReference type="EMBL" id="AFNH02000976">
    <property type="protein sequence ID" value="EZG47657.1"/>
    <property type="molecule type" value="Genomic_DNA"/>
</dbReference>
<dbReference type="SUPFAM" id="SSF52402">
    <property type="entry name" value="Adenine nucleotide alpha hydrolases-like"/>
    <property type="match status" value="2"/>
</dbReference>
<dbReference type="Pfam" id="PF00733">
    <property type="entry name" value="Asn_synthase"/>
    <property type="match status" value="1"/>
</dbReference>
<dbReference type="GeneID" id="22914581"/>
<gene>
    <name evidence="6" type="ORF">GNI_130830</name>
</gene>
<sequence length="632" mass="69122">MAEKAFETLLYDEDDLCWIPSIDQEYLDGKQQANGRRIVCNLGCVEWQTDRVGLQPLCWRLKPSSLNLANNSHKTTQRETQLSMAPVGYVERGGVEFSIIPRSSEGWKEVSPRFVYTARSTETSSTVVTTHLDGVRNGGSICSNDSVVVTTSLRPDPIIYATEQAMMEGDIVLPELESLLRIAVAEAVVVPPSGEVDLLFSGGLDSTILAAIVSSMSSSVNLWNVSFAGATAPDRLTALASYVQLVERSRHATGSQKVLRLYCYDVCPEEHTLLQDTILSALHPRMTLMDYTIGSTLFMGSRMRGKQVTYEQACELLGLPSAPDERHEHTLLRLLKDVDNTLCMPHRSTWRGEPATGAESATKVDSIGGEPAGHRQASSGQASSGQASSGQASSGHRQASILRCFACERYAAKPSCGLCRKCCVARGHAEAVHRCVPHRVNRAPSETASVLTRLQTSWPALYAELPMRDRLVEKPGPKVLLSGNGADELFGGYGRYRTCQNAEGCGGWRDEMVRDLANLWTKNLGRDTRVLGTATNHCVRGALPFLNPRLVDFVAHLPTNLLAHGTPGCTAPFSFDKALLREVALDRLDLAVSARLKKRAMQFGSRSAMSIFVDTEHSRRSYKGDSLFTDVS</sequence>
<accession>A0A023B1T9</accession>
<evidence type="ECO:0000256" key="1">
    <source>
        <dbReference type="ARBA" id="ARBA00022605"/>
    </source>
</evidence>
<dbReference type="GO" id="GO:0006529">
    <property type="term" value="P:asparagine biosynthetic process"/>
    <property type="evidence" value="ECO:0007669"/>
    <property type="project" value="UniProtKB-KW"/>
</dbReference>
<evidence type="ECO:0000313" key="6">
    <source>
        <dbReference type="EMBL" id="EZG47657.1"/>
    </source>
</evidence>
<dbReference type="InterPro" id="IPR051857">
    <property type="entry name" value="Asn_synthetase_domain"/>
</dbReference>
<reference evidence="6" key="1">
    <citation type="submission" date="2013-12" db="EMBL/GenBank/DDBJ databases">
        <authorList>
            <person name="Omoto C.K."/>
            <person name="Sibley D."/>
            <person name="Venepally P."/>
            <person name="Hadjithomas M."/>
            <person name="Karamycheva S."/>
            <person name="Brunk B."/>
            <person name="Roos D."/>
            <person name="Caler E."/>
            <person name="Lorenzi H."/>
        </authorList>
    </citation>
    <scope>NUCLEOTIDE SEQUENCE</scope>
</reference>
<dbReference type="GO" id="GO:0004066">
    <property type="term" value="F:asparagine synthase (glutamine-hydrolyzing) activity"/>
    <property type="evidence" value="ECO:0007669"/>
    <property type="project" value="InterPro"/>
</dbReference>
<keyword evidence="3" id="KW-0315">Glutamine amidotransferase</keyword>
<dbReference type="AlphaFoldDB" id="A0A023B1T9"/>
<protein>
    <submittedName>
        <fullName evidence="6">Asparagine synthase</fullName>
    </submittedName>
</protein>
<dbReference type="Proteomes" id="UP000019763">
    <property type="component" value="Unassembled WGS sequence"/>
</dbReference>
<feature type="compositionally biased region" description="Low complexity" evidence="4">
    <location>
        <begin position="374"/>
        <end position="393"/>
    </location>
</feature>
<evidence type="ECO:0000259" key="5">
    <source>
        <dbReference type="Pfam" id="PF00733"/>
    </source>
</evidence>
<evidence type="ECO:0000256" key="3">
    <source>
        <dbReference type="ARBA" id="ARBA00022962"/>
    </source>
</evidence>
<dbReference type="InterPro" id="IPR014729">
    <property type="entry name" value="Rossmann-like_a/b/a_fold"/>
</dbReference>
<dbReference type="OrthoDB" id="10252281at2759"/>
<feature type="domain" description="Asparagine synthetase" evidence="5">
    <location>
        <begin position="470"/>
        <end position="512"/>
    </location>
</feature>
<evidence type="ECO:0000256" key="4">
    <source>
        <dbReference type="SAM" id="MobiDB-lite"/>
    </source>
</evidence>
<dbReference type="RefSeq" id="XP_011132159.1">
    <property type="nucleotide sequence ID" value="XM_011133857.1"/>
</dbReference>
<dbReference type="PANTHER" id="PTHR45937">
    <property type="entry name" value="ASPARAGINE SYNTHETASE DOMAIN-CONTAINING PROTEIN 1"/>
    <property type="match status" value="1"/>
</dbReference>
<keyword evidence="1" id="KW-0028">Amino-acid biosynthesis</keyword>
<dbReference type="CDD" id="cd01991">
    <property type="entry name" value="Asn_synthase_B_C"/>
    <property type="match status" value="1"/>
</dbReference>
<organism evidence="6 7">
    <name type="scientific">Gregarina niphandrodes</name>
    <name type="common">Septate eugregarine</name>
    <dbReference type="NCBI Taxonomy" id="110365"/>
    <lineage>
        <taxon>Eukaryota</taxon>
        <taxon>Sar</taxon>
        <taxon>Alveolata</taxon>
        <taxon>Apicomplexa</taxon>
        <taxon>Conoidasida</taxon>
        <taxon>Gregarinasina</taxon>
        <taxon>Eugregarinorida</taxon>
        <taxon>Gregarinidae</taxon>
        <taxon>Gregarina</taxon>
    </lineage>
</organism>
<keyword evidence="7" id="KW-1185">Reference proteome</keyword>
<evidence type="ECO:0000313" key="7">
    <source>
        <dbReference type="Proteomes" id="UP000019763"/>
    </source>
</evidence>
<proteinExistence type="predicted"/>
<feature type="region of interest" description="Disordered" evidence="4">
    <location>
        <begin position="346"/>
        <end position="393"/>
    </location>
</feature>
<dbReference type="InterPro" id="IPR001962">
    <property type="entry name" value="Asn_synthase"/>
</dbReference>
<dbReference type="VEuPathDB" id="CryptoDB:GNI_130830"/>
<name>A0A023B1T9_GRENI</name>